<proteinExistence type="predicted"/>
<dbReference type="InterPro" id="IPR003018">
    <property type="entry name" value="GAF"/>
</dbReference>
<dbReference type="Gene3D" id="3.30.565.10">
    <property type="entry name" value="Histidine kinase-like ATPase, C-terminal domain"/>
    <property type="match status" value="1"/>
</dbReference>
<dbReference type="SMART" id="SM00387">
    <property type="entry name" value="HATPase_c"/>
    <property type="match status" value="1"/>
</dbReference>
<dbReference type="SUPFAM" id="SSF55785">
    <property type="entry name" value="PYP-like sensor domain (PAS domain)"/>
    <property type="match status" value="3"/>
</dbReference>
<feature type="domain" description="Histidine kinase" evidence="7">
    <location>
        <begin position="738"/>
        <end position="945"/>
    </location>
</feature>
<dbReference type="GO" id="GO:0030295">
    <property type="term" value="F:protein kinase activator activity"/>
    <property type="evidence" value="ECO:0007669"/>
    <property type="project" value="TreeGrafter"/>
</dbReference>
<feature type="coiled-coil region" evidence="6">
    <location>
        <begin position="711"/>
        <end position="742"/>
    </location>
</feature>
<dbReference type="PANTHER" id="PTHR42878:SF15">
    <property type="entry name" value="BACTERIOPHYTOCHROME"/>
    <property type="match status" value="1"/>
</dbReference>
<dbReference type="InterPro" id="IPR004358">
    <property type="entry name" value="Sig_transdc_His_kin-like_C"/>
</dbReference>
<dbReference type="PANTHER" id="PTHR42878">
    <property type="entry name" value="TWO-COMPONENT HISTIDINE KINASE"/>
    <property type="match status" value="1"/>
</dbReference>
<dbReference type="OrthoDB" id="234125at2157"/>
<evidence type="ECO:0000256" key="4">
    <source>
        <dbReference type="ARBA" id="ARBA00022777"/>
    </source>
</evidence>
<dbReference type="GO" id="GO:0004673">
    <property type="term" value="F:protein histidine kinase activity"/>
    <property type="evidence" value="ECO:0007669"/>
    <property type="project" value="UniProtKB-EC"/>
</dbReference>
<dbReference type="SUPFAM" id="SSF55781">
    <property type="entry name" value="GAF domain-like"/>
    <property type="match status" value="2"/>
</dbReference>
<dbReference type="InterPro" id="IPR013656">
    <property type="entry name" value="PAS_4"/>
</dbReference>
<dbReference type="AlphaFoldDB" id="A0A1I6GG56"/>
<dbReference type="PRINTS" id="PR00344">
    <property type="entry name" value="BCTRLSENSOR"/>
</dbReference>
<keyword evidence="4" id="KW-0418">Kinase</keyword>
<dbReference type="CDD" id="cd00130">
    <property type="entry name" value="PAS"/>
    <property type="match status" value="1"/>
</dbReference>
<reference evidence="11" key="1">
    <citation type="submission" date="2016-10" db="EMBL/GenBank/DDBJ databases">
        <authorList>
            <person name="Varghese N."/>
            <person name="Submissions S."/>
        </authorList>
    </citation>
    <scope>NUCLEOTIDE SEQUENCE [LARGE SCALE GENOMIC DNA]</scope>
    <source>
        <strain evidence="11">CGMCC 1.7736</strain>
    </source>
</reference>
<evidence type="ECO:0000256" key="1">
    <source>
        <dbReference type="ARBA" id="ARBA00000085"/>
    </source>
</evidence>
<evidence type="ECO:0000259" key="7">
    <source>
        <dbReference type="PROSITE" id="PS50109"/>
    </source>
</evidence>
<feature type="domain" description="PAC" evidence="9">
    <location>
        <begin position="204"/>
        <end position="256"/>
    </location>
</feature>
<comment type="catalytic activity">
    <reaction evidence="1">
        <text>ATP + protein L-histidine = ADP + protein N-phospho-L-histidine.</text>
        <dbReference type="EC" id="2.7.13.3"/>
    </reaction>
</comment>
<dbReference type="PROSITE" id="PS50112">
    <property type="entry name" value="PAS"/>
    <property type="match status" value="1"/>
</dbReference>
<dbReference type="InterPro" id="IPR003594">
    <property type="entry name" value="HATPase_dom"/>
</dbReference>
<evidence type="ECO:0000259" key="8">
    <source>
        <dbReference type="PROSITE" id="PS50112"/>
    </source>
</evidence>
<evidence type="ECO:0000259" key="9">
    <source>
        <dbReference type="PROSITE" id="PS50113"/>
    </source>
</evidence>
<dbReference type="GO" id="GO:0007234">
    <property type="term" value="P:osmosensory signaling via phosphorelay pathway"/>
    <property type="evidence" value="ECO:0007669"/>
    <property type="project" value="TreeGrafter"/>
</dbReference>
<dbReference type="Pfam" id="PF01590">
    <property type="entry name" value="GAF"/>
    <property type="match status" value="1"/>
</dbReference>
<dbReference type="GO" id="GO:0016020">
    <property type="term" value="C:membrane"/>
    <property type="evidence" value="ECO:0007669"/>
    <property type="project" value="UniProtKB-SubCell"/>
</dbReference>
<dbReference type="InterPro" id="IPR000700">
    <property type="entry name" value="PAS-assoc_C"/>
</dbReference>
<dbReference type="InterPro" id="IPR035965">
    <property type="entry name" value="PAS-like_dom_sf"/>
</dbReference>
<gene>
    <name evidence="10" type="ORF">SAMN04487947_1104</name>
</gene>
<dbReference type="STRING" id="553469.SAMN04487947_1104"/>
<dbReference type="RefSeq" id="WP_089805327.1">
    <property type="nucleotide sequence ID" value="NZ_FOYT01000001.1"/>
</dbReference>
<dbReference type="Gene3D" id="3.30.450.40">
    <property type="match status" value="2"/>
</dbReference>
<dbReference type="EC" id="2.7.13.3" evidence="2"/>
<evidence type="ECO:0000256" key="3">
    <source>
        <dbReference type="ARBA" id="ARBA00022679"/>
    </source>
</evidence>
<dbReference type="PROSITE" id="PS50113">
    <property type="entry name" value="PAC"/>
    <property type="match status" value="2"/>
</dbReference>
<dbReference type="Proteomes" id="UP000198531">
    <property type="component" value="Unassembled WGS sequence"/>
</dbReference>
<organism evidence="10 11">
    <name type="scientific">Halogeometricum rufum</name>
    <dbReference type="NCBI Taxonomy" id="553469"/>
    <lineage>
        <taxon>Archaea</taxon>
        <taxon>Methanobacteriati</taxon>
        <taxon>Methanobacteriota</taxon>
        <taxon>Stenosarchaea group</taxon>
        <taxon>Halobacteria</taxon>
        <taxon>Halobacteriales</taxon>
        <taxon>Haloferacaceae</taxon>
        <taxon>Halogeometricum</taxon>
    </lineage>
</organism>
<dbReference type="Pfam" id="PF13185">
    <property type="entry name" value="GAF_2"/>
    <property type="match status" value="1"/>
</dbReference>
<dbReference type="GO" id="GO:0000156">
    <property type="term" value="F:phosphorelay response regulator activity"/>
    <property type="evidence" value="ECO:0007669"/>
    <property type="project" value="TreeGrafter"/>
</dbReference>
<dbReference type="SMART" id="SM00091">
    <property type="entry name" value="PAS"/>
    <property type="match status" value="3"/>
</dbReference>
<dbReference type="InterPro" id="IPR036890">
    <property type="entry name" value="HATPase_C_sf"/>
</dbReference>
<dbReference type="InterPro" id="IPR029016">
    <property type="entry name" value="GAF-like_dom_sf"/>
</dbReference>
<dbReference type="PROSITE" id="PS50109">
    <property type="entry name" value="HIS_KIN"/>
    <property type="match status" value="1"/>
</dbReference>
<keyword evidence="11" id="KW-1185">Reference proteome</keyword>
<dbReference type="InterPro" id="IPR000014">
    <property type="entry name" value="PAS"/>
</dbReference>
<feature type="domain" description="PAS" evidence="8">
    <location>
        <begin position="25"/>
        <end position="89"/>
    </location>
</feature>
<protein>
    <recommendedName>
        <fullName evidence="2">histidine kinase</fullName>
        <ecNumber evidence="2">2.7.13.3</ecNumber>
    </recommendedName>
</protein>
<keyword evidence="5" id="KW-0472">Membrane</keyword>
<accession>A0A1I6GG56</accession>
<keyword evidence="6" id="KW-0175">Coiled coil</keyword>
<keyword evidence="3" id="KW-0808">Transferase</keyword>
<evidence type="ECO:0000256" key="2">
    <source>
        <dbReference type="ARBA" id="ARBA00012438"/>
    </source>
</evidence>
<evidence type="ECO:0000313" key="10">
    <source>
        <dbReference type="EMBL" id="SFR41166.1"/>
    </source>
</evidence>
<dbReference type="EMBL" id="FOYT01000001">
    <property type="protein sequence ID" value="SFR41166.1"/>
    <property type="molecule type" value="Genomic_DNA"/>
</dbReference>
<sequence length="951" mass="105600">MESGSSGEEDLPVGEGERIVSEPAEILERVSDGFYALDDEWRIRYVNERAEEFLRRSEDELLGQSVWEAFPGARESPLWEQYHEAMETQESVTCDFYYEPLESWFEVNAYPSETGLSVYFRDVTEAKERERELLETQRRHRTLVENVPNGAVALFDEDLRFLVVGGDADDLDSIEADRLEGMTLFEGVDPEVAERVEPHYRAALDGERRTFVHTLDGQVRTVRTVPVRGEDGDVIAGLAISQNVTGQVERRRELEKRSRQQDVVANLGRMALENPPLDDLFDRATEAVAETLGNEYCKVLDLDPNGEELLLRSGVGWKPGYAGEATVPNDAGSQAGYTLRSAEPVVVEDLPAEDRFSGPDLLVEHDVRSGISTIIGPAANPWGILGTHDTERRSFDEYDVDFVQSVANILASAIERRETERELHAQRNRLAALNDLNSLAQQISESVVKESSREEIERLVCEELAASDSYVFAWIGEADESGGEVLSRAEAGVENYASKLSLRLDEEPGRSGPTAQALLTGETQVVQDVRENANYAGWREHARDHRYRSSAAIPIAFQGTQYGVLNVYSERPAAFGEEERTTLSRLGTIVGHALRSVERDRRLRESERRYRTLAENVPNGSVTLVDRDLRYVLAAGSNFDDLGVDAEAIEGSHVSELSYLSADVRERMREALEAALDGETTTVTLAYDGKVYEYRAVPVRDGEEIRAAMSLSQDVTERVRHEEELERERERLELMNRLIRHNLLNSLNVVEARLAFLEGEVEGDAAEHLRTARNRTESMVQLVETIRSLMTAIADRGELDLEPVSLNDVVERELTAAREMFPDAEFDAEMPPDVSVAANELLEEVVENLLVNAVQHNDKPTPEVTVAVAADEETATLTVADNGPGVAPDMEAKLFDKGAKGFDSPGTGFGLHLVREIVEAYGGDVSAENLTPTGTKFVVTLPRADGDASAS</sequence>
<evidence type="ECO:0000256" key="5">
    <source>
        <dbReference type="ARBA" id="ARBA00023136"/>
    </source>
</evidence>
<dbReference type="SMART" id="SM00065">
    <property type="entry name" value="GAF"/>
    <property type="match status" value="2"/>
</dbReference>
<dbReference type="Pfam" id="PF08448">
    <property type="entry name" value="PAS_4"/>
    <property type="match status" value="3"/>
</dbReference>
<dbReference type="SUPFAM" id="SSF55874">
    <property type="entry name" value="ATPase domain of HSP90 chaperone/DNA topoisomerase II/histidine kinase"/>
    <property type="match status" value="1"/>
</dbReference>
<dbReference type="InterPro" id="IPR050351">
    <property type="entry name" value="BphY/WalK/GraS-like"/>
</dbReference>
<dbReference type="Gene3D" id="3.30.450.20">
    <property type="entry name" value="PAS domain"/>
    <property type="match status" value="3"/>
</dbReference>
<dbReference type="InterPro" id="IPR005467">
    <property type="entry name" value="His_kinase_dom"/>
</dbReference>
<name>A0A1I6GG56_9EURY</name>
<dbReference type="Pfam" id="PF02518">
    <property type="entry name" value="HATPase_c"/>
    <property type="match status" value="1"/>
</dbReference>
<evidence type="ECO:0000313" key="11">
    <source>
        <dbReference type="Proteomes" id="UP000198531"/>
    </source>
</evidence>
<evidence type="ECO:0000256" key="6">
    <source>
        <dbReference type="SAM" id="Coils"/>
    </source>
</evidence>
<feature type="domain" description="PAC" evidence="9">
    <location>
        <begin position="676"/>
        <end position="727"/>
    </location>
</feature>
<dbReference type="NCBIfam" id="TIGR00229">
    <property type="entry name" value="sensory_box"/>
    <property type="match status" value="2"/>
</dbReference>